<comment type="similarity">
    <text evidence="4">Belongs to the FlgA family.</text>
</comment>
<evidence type="ECO:0000256" key="2">
    <source>
        <dbReference type="ARBA" id="ARBA00022729"/>
    </source>
</evidence>
<keyword evidence="6" id="KW-0969">Cilium</keyword>
<feature type="chain" id="PRO_5031589231" description="Flagella basal body P-ring formation protein FlgA" evidence="4">
    <location>
        <begin position="25"/>
        <end position="244"/>
    </location>
</feature>
<dbReference type="PANTHER" id="PTHR36307">
    <property type="entry name" value="FLAGELLA BASAL BODY P-RING FORMATION PROTEIN FLGA"/>
    <property type="match status" value="1"/>
</dbReference>
<feature type="domain" description="SAF" evidence="5">
    <location>
        <begin position="112"/>
        <end position="173"/>
    </location>
</feature>
<dbReference type="Gene3D" id="2.30.30.760">
    <property type="match status" value="1"/>
</dbReference>
<keyword evidence="6" id="KW-0282">Flagellum</keyword>
<keyword evidence="2 4" id="KW-0732">Signal</keyword>
<organism evidence="6 7">
    <name type="scientific">Pseudoduganella aquatica</name>
    <dbReference type="NCBI Taxonomy" id="2660641"/>
    <lineage>
        <taxon>Bacteria</taxon>
        <taxon>Pseudomonadati</taxon>
        <taxon>Pseudomonadota</taxon>
        <taxon>Betaproteobacteria</taxon>
        <taxon>Burkholderiales</taxon>
        <taxon>Oxalobacteraceae</taxon>
        <taxon>Telluria group</taxon>
        <taxon>Pseudoduganella</taxon>
    </lineage>
</organism>
<comment type="caution">
    <text evidence="6">The sequence shown here is derived from an EMBL/GenBank/DDBJ whole genome shotgun (WGS) entry which is preliminary data.</text>
</comment>
<dbReference type="Gene3D" id="3.90.1210.10">
    <property type="entry name" value="Antifreeze-like/N-acetylneuraminic acid synthase C-terminal domain"/>
    <property type="match status" value="1"/>
</dbReference>
<evidence type="ECO:0000256" key="1">
    <source>
        <dbReference type="ARBA" id="ARBA00004418"/>
    </source>
</evidence>
<dbReference type="Pfam" id="PF13144">
    <property type="entry name" value="ChapFlgA"/>
    <property type="match status" value="1"/>
</dbReference>
<dbReference type="EMBL" id="WWCU01000002">
    <property type="protein sequence ID" value="MYN06398.1"/>
    <property type="molecule type" value="Genomic_DNA"/>
</dbReference>
<dbReference type="PANTHER" id="PTHR36307:SF1">
    <property type="entry name" value="FLAGELLA BASAL BODY P-RING FORMATION PROTEIN FLGA"/>
    <property type="match status" value="1"/>
</dbReference>
<sequence length="244" mass="25751">MFNNPILHPFIAALAIAVPISGEAAVTPEQTVALVEQTAREALLRQADASGLAEAEFEVAAVRTSRPLPACPSPVAVGVLDARQATRLRLVASCPGEGGWKYEFVVRAKITARVAVMAAEVPSGRAVEAADVALERRDISLVPDAVSDLALLEGMSARRSLRSGELLRQNMLTAQLLVKRGEAVRIVARNEQIEVSMAGEALDPGARGALIRVRNNNGNVIKARVTGAGMVEPADLPVSIQSPK</sequence>
<evidence type="ECO:0000259" key="5">
    <source>
        <dbReference type="SMART" id="SM00858"/>
    </source>
</evidence>
<dbReference type="InterPro" id="IPR013974">
    <property type="entry name" value="SAF"/>
</dbReference>
<proteinExistence type="inferred from homology"/>
<keyword evidence="3 4" id="KW-0574">Periplasm</keyword>
<dbReference type="InterPro" id="IPR039246">
    <property type="entry name" value="Flagellar_FlgA"/>
</dbReference>
<feature type="signal peptide" evidence="4">
    <location>
        <begin position="1"/>
        <end position="24"/>
    </location>
</feature>
<dbReference type="CDD" id="cd11614">
    <property type="entry name" value="SAF_CpaB_FlgA_like"/>
    <property type="match status" value="1"/>
</dbReference>
<dbReference type="GO" id="GO:0042597">
    <property type="term" value="C:periplasmic space"/>
    <property type="evidence" value="ECO:0007669"/>
    <property type="project" value="UniProtKB-SubCell"/>
</dbReference>
<dbReference type="Proteomes" id="UP000450676">
    <property type="component" value="Unassembled WGS sequence"/>
</dbReference>
<comment type="function">
    <text evidence="4">Involved in the assembly process of the P-ring formation. It may associate with FlgF on the rod constituting a structure essential for the P-ring assembly or may act as a modulator protein for the P-ring assembly.</text>
</comment>
<evidence type="ECO:0000313" key="7">
    <source>
        <dbReference type="Proteomes" id="UP000450676"/>
    </source>
</evidence>
<dbReference type="GO" id="GO:0044780">
    <property type="term" value="P:bacterial-type flagellum assembly"/>
    <property type="evidence" value="ECO:0007669"/>
    <property type="project" value="InterPro"/>
</dbReference>
<accession>A0A7X4H8T0</accession>
<evidence type="ECO:0000256" key="4">
    <source>
        <dbReference type="RuleBase" id="RU362063"/>
    </source>
</evidence>
<evidence type="ECO:0000256" key="3">
    <source>
        <dbReference type="ARBA" id="ARBA00022764"/>
    </source>
</evidence>
<dbReference type="AlphaFoldDB" id="A0A7X4H8T0"/>
<gene>
    <name evidence="6" type="primary">flgA</name>
    <name evidence="6" type="ORF">GTP77_03525</name>
</gene>
<dbReference type="SMART" id="SM00858">
    <property type="entry name" value="SAF"/>
    <property type="match status" value="1"/>
</dbReference>
<keyword evidence="4" id="KW-1005">Bacterial flagellum biogenesis</keyword>
<comment type="subcellular location">
    <subcellularLocation>
        <location evidence="1 4">Periplasm</location>
    </subcellularLocation>
</comment>
<dbReference type="InterPro" id="IPR017585">
    <property type="entry name" value="SAF_FlgA"/>
</dbReference>
<keyword evidence="6" id="KW-0966">Cell projection</keyword>
<protein>
    <recommendedName>
        <fullName evidence="4">Flagella basal body P-ring formation protein FlgA</fullName>
    </recommendedName>
</protein>
<reference evidence="6 7" key="1">
    <citation type="submission" date="2019-12" db="EMBL/GenBank/DDBJ databases">
        <title>Novel species isolated from a subtropical stream in China.</title>
        <authorList>
            <person name="Lu H."/>
        </authorList>
    </citation>
    <scope>NUCLEOTIDE SEQUENCE [LARGE SCALE GENOMIC DNA]</scope>
    <source>
        <strain evidence="6 7">FT127W</strain>
    </source>
</reference>
<keyword evidence="7" id="KW-1185">Reference proteome</keyword>
<dbReference type="NCBIfam" id="TIGR03170">
    <property type="entry name" value="flgA_cterm"/>
    <property type="match status" value="1"/>
</dbReference>
<evidence type="ECO:0000313" key="6">
    <source>
        <dbReference type="EMBL" id="MYN06398.1"/>
    </source>
</evidence>
<name>A0A7X4H8T0_9BURK</name>